<feature type="domain" description="Ycf2 N-terminal" evidence="8">
    <location>
        <begin position="14"/>
        <end position="76"/>
    </location>
</feature>
<dbReference type="SUPFAM" id="SSF52540">
    <property type="entry name" value="P-loop containing nucleoside triphosphate hydrolases"/>
    <property type="match status" value="1"/>
</dbReference>
<dbReference type="InterPro" id="IPR027417">
    <property type="entry name" value="P-loop_NTPase"/>
</dbReference>
<dbReference type="GO" id="GO:0009536">
    <property type="term" value="C:plastid"/>
    <property type="evidence" value="ECO:0007669"/>
    <property type="project" value="UniProtKB-SubCell"/>
</dbReference>
<evidence type="ECO:0000256" key="1">
    <source>
        <dbReference type="ARBA" id="ARBA00002329"/>
    </source>
</evidence>
<dbReference type="InterPro" id="IPR056777">
    <property type="entry name" value="Ycf2_N"/>
</dbReference>
<dbReference type="PANTHER" id="PTHR33078">
    <property type="entry name" value="PROTEIN YCF2-RELATED"/>
    <property type="match status" value="1"/>
</dbReference>
<evidence type="ECO:0000313" key="10">
    <source>
        <dbReference type="EMBL" id="ANP26082.1"/>
    </source>
</evidence>
<keyword evidence="9" id="KW-0150">Chloroplast</keyword>
<evidence type="ECO:0000259" key="8">
    <source>
        <dbReference type="Pfam" id="PF05695"/>
    </source>
</evidence>
<dbReference type="EMBL" id="KU207098">
    <property type="protein sequence ID" value="ANP26059.1"/>
    <property type="molecule type" value="Genomic_DNA"/>
</dbReference>
<evidence type="ECO:0000313" key="9">
    <source>
        <dbReference type="EMBL" id="ANP26059.1"/>
    </source>
</evidence>
<dbReference type="Gene3D" id="3.40.50.300">
    <property type="entry name" value="P-loop containing nucleotide triphosphate hydrolases"/>
    <property type="match status" value="1"/>
</dbReference>
<comment type="similarity">
    <text evidence="3">Belongs to the Ycf2 family.</text>
</comment>
<accession>A0A288PEV1</accession>
<protein>
    <submittedName>
        <fullName evidence="9">Ycf2 protein</fullName>
    </submittedName>
</protein>
<dbReference type="RefSeq" id="YP_009433845.1">
    <property type="nucleotide sequence ID" value="NC_036036.1"/>
</dbReference>
<dbReference type="GeneID" id="34724678"/>
<comment type="function">
    <text evidence="1">Probable ATPase of unknown function. Its presence in a non-photosynthetic plant (Epifagus virginiana) and experiments in tobacco indicate that it has an essential function which is probably not related to photosynthesis.</text>
</comment>
<comment type="subcellular location">
    <subcellularLocation>
        <location evidence="2">Plastid</location>
    </subcellularLocation>
</comment>
<gene>
    <name evidence="9" type="primary">ycf2</name>
    <name evidence="9" type="ORF">HyneCp063</name>
    <name evidence="10" type="ORF">HyneCp087</name>
</gene>
<organism evidence="9">
    <name type="scientific">Hypolytrum nemorum</name>
    <dbReference type="NCBI Taxonomy" id="76453"/>
    <lineage>
        <taxon>Eukaryota</taxon>
        <taxon>Viridiplantae</taxon>
        <taxon>Streptophyta</taxon>
        <taxon>Embryophyta</taxon>
        <taxon>Tracheophyta</taxon>
        <taxon>Spermatophyta</taxon>
        <taxon>Magnoliopsida</taxon>
        <taxon>Liliopsida</taxon>
        <taxon>Poales</taxon>
        <taxon>Cyperaceae</taxon>
        <taxon>Mapanioideae</taxon>
        <taxon>Hypolytreae</taxon>
        <taxon>Hypolytrum</taxon>
    </lineage>
</organism>
<keyword evidence="5" id="KW-0547">Nucleotide-binding</keyword>
<keyword evidence="4 9" id="KW-0934">Plastid</keyword>
<name>A0A288PEV1_9POAL</name>
<evidence type="ECO:0000256" key="4">
    <source>
        <dbReference type="ARBA" id="ARBA00022640"/>
    </source>
</evidence>
<feature type="domain" description="Ycf2 N-terminal" evidence="8">
    <location>
        <begin position="311"/>
        <end position="435"/>
    </location>
</feature>
<feature type="domain" description="Ycf2 N-terminal" evidence="8">
    <location>
        <begin position="439"/>
        <end position="486"/>
    </location>
</feature>
<reference evidence="9" key="1">
    <citation type="submission" date="2015-11" db="EMBL/GenBank/DDBJ databases">
        <authorList>
            <person name="Zhang Y."/>
            <person name="Guo Z."/>
        </authorList>
    </citation>
    <scope>NUCLEOTIDE SEQUENCE</scope>
</reference>
<sequence length="2140" mass="255452">MGKKKKHQRHDWIPDWILEWREIFREIKNSHSFTHIFFDQERFMKFFDSRIWSILLSHNSQGERSNRYLTSKGLIIRDSRIKGIKSVVNRVHGVVKNVLKGGVLLVVAVCISRIHNRNIVERKNIYLRGLLPIPMNSIGSREESFCSSNIHRLVVSLLYPPKGKTFSGSCFMDGEEITWVLPRKKECIMRSSRWWRNQIGKKRDLTCNETVAGIEISFKENNSKHLGFLLLWHIDDPMVSWGKNQHESDFWLDNVWLGNKDRFVRKVRNILSNIQYDSTRSNFIQVKDSSQLKGSSDQSIDHFDSIRNEDTERTEIESDRFPKCLFGSSSKSRLSAEGEKQMNNHLLPEEIEEFLGNSTRSIHSFFSDRWSELYLGSNPTDRYLKEKIFCNRKQSFSFVPFRRRSEHKELVDLFKIIPYLQKTISIHPISPGGDMEKSNAEDRFAEMVNLFILSITEPNLVYHRRFSFSIDSYRLDQKKFLNEIFDRNVSNRFFLMNRSDRNFEYGIQKDSIGKDTLNHRTIIKSTINQHLSNWTKSQKKWFDPLICRTQRSRNWYPDAYSKWSNEFQNLQEDLLGYFSSKQEKLQVVFDQLRFYINEFLSYWYSIDWSEAYDIYDLNKSVRFFLPMARPFFYKSLAFFAKFLYLLYSRFSVHIGNIAIHSSEMYIYELKDPIHDKSLEPLGVQIVLLKKLKPFLLNDHNTSQRLNDHNTSQRLDDHNTSQGSKLLINEGRIFPFLFNEISKWMIDSFHTRKNRRKSFDNTDSYFSIIPHDRDNWLNPVKAFHRSSMISSFYKANRLRFLNDLHHFWFWVSCNKRFPFFVEKTRINNEDLTYRKFLNISFICNKIFSLYVGKKKHCFLTLSAIESQVSDIKIPQDQDFPQSGDKRDNLYNFMYKLYKKLYNKFYRSFIFPRTLYPIRSDPVVYRASSSIADLLRPIRSDPVVYRASSSIADLLRLEKSYWQSFSDMNRSDSKVKNLHQYLSVNSNMECESNPCSEKSLPSGKKEKWSLFRFRSKKKYVNKRRIQITIEKNLISVTLFEGNIEDNNFYLEWTINKECLLLIFTTNGFKPIRFILSEIFSYLILPTLVSKIHDIIDIPWVILEKILMKWKWTLISDKISSHWLVQLLRTITRLPRKKNESSPFSSFSLSIFSYRNESLISDELFFSIPFLLLVAGYLACRGLIFISRVSRELQIDLEKIKSLTNPSYIMELRKLLDRYPISSHPKKEYENRNLIDLLISFLTCLRSYLISFMPNNLIDGITFVINTRHLSRTSKEIYSLIRKRKKRDFMGNKIESWVANTDWIDDEEREFLVQLSTLRTEKRIDQILWSLTHSNLLYEIVEQPGSNYLRYLFDIQQKDLLNYEFNRSCLAERRIFLAYYETITSWGTFHLSSRPNPFSLRLAPYPSRSILVIGSIGIGRSYLVKSLAKNSYLPFIKIYPLKYPYLVDKSSFDTDQDFDIDRLEDFKDDDITYIPFDIDDFDVDDSGDIDDNLDFDKKLFNMTRDKLTSNDPFFFDMTVQFDLAKTMSPCIIWIPNIHDLDLDELRYLSLHLEESYLSNSKDRERCFTRNIIVIASTHIPREMDPALIGLNKFNTFIKIRRLTIPEQRKYFLILSYTRGFGLEKKIFDSKKFGSITMSSNARHLVALNNEVLSISITQRKYIIEETYPIKLAFYRQTWDFQTYIRWFQDHRIFLYQIGRAFAQNVFLSNFPIDPISIYLKDPIAKNRIWNSYSYKWYVELETNLKKITILLYLLSCSAGLVTQDLWSSPGPDAKNWITSSEFVEDDSHLVQSLLELEDFLVGSLWIEKNCSETLLLRSEPRNPLDMMQHRSFSIRYRRLRYEIDESEFEEGHEAVNPQQIENDFFNQNQIVRSPKIWRYIFDNLEIENIKKLMKLGLPYWAKSFQGEWPFYHEEDKLQEDKLQEDKLQEDKLQEDKLQEDKLQEEELQEDKLQEEELQEEELQEEELQEEELQENDSEFLQSRTIQYQKRERFSKEQSFFLISRFIWEPPQPFFLVVIWLDFWLSRRELVPDENPDEKRPDLNKHLSSNIYDNWFNKQKKHLELLTRRQRWQRRLRINSSLSKGSFPSHILFESYQYLANLFLSNGRLLDQMTKTLLRKRWLFPEEMNHLIRGTGKRFPIPYP</sequence>
<dbReference type="GeneID" id="34724633"/>
<geneLocation type="chloroplast" evidence="9"/>
<feature type="domain" description="Ycf2 N-terminal" evidence="8">
    <location>
        <begin position="98"/>
        <end position="238"/>
    </location>
</feature>
<dbReference type="Pfam" id="PF05695">
    <property type="entry name" value="Ycf2"/>
    <property type="match status" value="6"/>
</dbReference>
<evidence type="ECO:0000256" key="3">
    <source>
        <dbReference type="ARBA" id="ARBA00009361"/>
    </source>
</evidence>
<evidence type="ECO:0000256" key="7">
    <source>
        <dbReference type="SAM" id="MobiDB-lite"/>
    </source>
</evidence>
<dbReference type="EMBL" id="KU207098">
    <property type="protein sequence ID" value="ANP26082.1"/>
    <property type="molecule type" value="Genomic_DNA"/>
</dbReference>
<evidence type="ECO:0000256" key="6">
    <source>
        <dbReference type="ARBA" id="ARBA00022840"/>
    </source>
</evidence>
<proteinExistence type="inferred from homology"/>
<keyword evidence="6" id="KW-0067">ATP-binding</keyword>
<feature type="region of interest" description="Disordered" evidence="7">
    <location>
        <begin position="1941"/>
        <end position="1974"/>
    </location>
</feature>
<feature type="domain" description="Ycf2 N-terminal" evidence="8">
    <location>
        <begin position="487"/>
        <end position="704"/>
    </location>
</feature>
<dbReference type="GO" id="GO:0005524">
    <property type="term" value="F:ATP binding"/>
    <property type="evidence" value="ECO:0007669"/>
    <property type="project" value="UniProtKB-KW"/>
</dbReference>
<dbReference type="RefSeq" id="YP_009433868.1">
    <property type="nucleotide sequence ID" value="NC_036036.1"/>
</dbReference>
<feature type="domain" description="Ycf2 N-terminal" evidence="8">
    <location>
        <begin position="713"/>
        <end position="1220"/>
    </location>
</feature>
<evidence type="ECO:0000256" key="2">
    <source>
        <dbReference type="ARBA" id="ARBA00004474"/>
    </source>
</evidence>
<dbReference type="PANTHER" id="PTHR33078:SF100">
    <property type="entry name" value="PROTEIN YCF2"/>
    <property type="match status" value="1"/>
</dbReference>
<evidence type="ECO:0000256" key="5">
    <source>
        <dbReference type="ARBA" id="ARBA00022741"/>
    </source>
</evidence>